<dbReference type="GO" id="GO:0016791">
    <property type="term" value="F:phosphatase activity"/>
    <property type="evidence" value="ECO:0007669"/>
    <property type="project" value="UniProtKB-ARBA"/>
</dbReference>
<dbReference type="InterPro" id="IPR036412">
    <property type="entry name" value="HAD-like_sf"/>
</dbReference>
<dbReference type="STRING" id="669874.A0A1E4TYV9"/>
<dbReference type="InterPro" id="IPR023214">
    <property type="entry name" value="HAD_sf"/>
</dbReference>
<dbReference type="SFLD" id="SFLDS00003">
    <property type="entry name" value="Haloacid_Dehalogenase"/>
    <property type="match status" value="1"/>
</dbReference>
<reference evidence="2" key="1">
    <citation type="submission" date="2016-05" db="EMBL/GenBank/DDBJ databases">
        <title>Comparative genomics of biotechnologically important yeasts.</title>
        <authorList>
            <consortium name="DOE Joint Genome Institute"/>
            <person name="Riley R."/>
            <person name="Haridas S."/>
            <person name="Wolfe K.H."/>
            <person name="Lopes M.R."/>
            <person name="Hittinger C.T."/>
            <person name="Goker M."/>
            <person name="Salamov A."/>
            <person name="Wisecaver J."/>
            <person name="Long T.M."/>
            <person name="Aerts A.L."/>
            <person name="Barry K."/>
            <person name="Choi C."/>
            <person name="Clum A."/>
            <person name="Coughlan A.Y."/>
            <person name="Deshpande S."/>
            <person name="Douglass A.P."/>
            <person name="Hanson S.J."/>
            <person name="Klenk H.-P."/>
            <person name="Labutti K."/>
            <person name="Lapidus A."/>
            <person name="Lindquist E."/>
            <person name="Lipzen A."/>
            <person name="Meier-Kolthoff J.P."/>
            <person name="Ohm R.A."/>
            <person name="Otillar R.P."/>
            <person name="Pangilinan J."/>
            <person name="Peng Y."/>
            <person name="Rokas A."/>
            <person name="Rosa C.A."/>
            <person name="Scheuner C."/>
            <person name="Sibirny A.A."/>
            <person name="Slot J.C."/>
            <person name="Stielow J.B."/>
            <person name="Sun H."/>
            <person name="Kurtzman C.P."/>
            <person name="Blackwell M."/>
            <person name="Grigoriev I.V."/>
            <person name="Jeffries T.W."/>
        </authorList>
    </citation>
    <scope>NUCLEOTIDE SEQUENCE [LARGE SCALE GENOMIC DNA]</scope>
    <source>
        <strain evidence="2">NRRL Y-2460</strain>
    </source>
</reference>
<dbReference type="Pfam" id="PF00702">
    <property type="entry name" value="Hydrolase"/>
    <property type="match status" value="1"/>
</dbReference>
<dbReference type="OrthoDB" id="426235at2759"/>
<dbReference type="PANTHER" id="PTHR43885">
    <property type="entry name" value="HALOACID DEHALOGENASE-LIKE HYDROLASE"/>
    <property type="match status" value="1"/>
</dbReference>
<evidence type="ECO:0000313" key="1">
    <source>
        <dbReference type="EMBL" id="ODV96929.1"/>
    </source>
</evidence>
<accession>A0A1E4TYV9</accession>
<dbReference type="SUPFAM" id="SSF56784">
    <property type="entry name" value="HAD-like"/>
    <property type="match status" value="1"/>
</dbReference>
<gene>
    <name evidence="1" type="ORF">PACTADRAFT_48717</name>
</gene>
<dbReference type="AlphaFoldDB" id="A0A1E4TYV9"/>
<dbReference type="Gene3D" id="3.40.50.1000">
    <property type="entry name" value="HAD superfamily/HAD-like"/>
    <property type="match status" value="1"/>
</dbReference>
<name>A0A1E4TYV9_PACTA</name>
<organism evidence="1 2">
    <name type="scientific">Pachysolen tannophilus NRRL Y-2460</name>
    <dbReference type="NCBI Taxonomy" id="669874"/>
    <lineage>
        <taxon>Eukaryota</taxon>
        <taxon>Fungi</taxon>
        <taxon>Dikarya</taxon>
        <taxon>Ascomycota</taxon>
        <taxon>Saccharomycotina</taxon>
        <taxon>Pichiomycetes</taxon>
        <taxon>Pachysolenaceae</taxon>
        <taxon>Pachysolen</taxon>
    </lineage>
</organism>
<dbReference type="CDD" id="cd01427">
    <property type="entry name" value="HAD_like"/>
    <property type="match status" value="1"/>
</dbReference>
<evidence type="ECO:0000313" key="2">
    <source>
        <dbReference type="Proteomes" id="UP000094236"/>
    </source>
</evidence>
<dbReference type="Proteomes" id="UP000094236">
    <property type="component" value="Unassembled WGS sequence"/>
</dbReference>
<keyword evidence="2" id="KW-1185">Reference proteome</keyword>
<sequence>MSGKRMVLNPENSNEVAIKGVIFDMDGTLCLPQPWMFKMMRQALKIEGLPIDILDYIDSLSEDEKIIANKALADIEAKAMIEQVPQPGLEDLMKFLHENDLPKTICTRNLIEPVNHLVSKFLPSEIQLQDPIITRSYSPPKPSAKPLLHIIESWGLKPENVIMVGDSSDDMMAGLNAGCSVILIEHENNIYLKKSLKEIDVAVNRLDDIIDLIKNGYALADKSQYDPAKILNRYH</sequence>
<dbReference type="PANTHER" id="PTHR43885:SF1">
    <property type="entry name" value="SUPERFAMILY HYDROLASE, PUTATIVE (AFU_ORTHOLOGUE AFUA_4G13290)-RELATED"/>
    <property type="match status" value="1"/>
</dbReference>
<dbReference type="Gene3D" id="1.10.260.80">
    <property type="match status" value="1"/>
</dbReference>
<dbReference type="InterPro" id="IPR006439">
    <property type="entry name" value="HAD-SF_hydro_IA"/>
</dbReference>
<dbReference type="SFLD" id="SFLDG01129">
    <property type="entry name" value="C1.5:_HAD__Beta-PGM__Phosphata"/>
    <property type="match status" value="1"/>
</dbReference>
<proteinExistence type="predicted"/>
<dbReference type="EMBL" id="KV454012">
    <property type="protein sequence ID" value="ODV96929.1"/>
    <property type="molecule type" value="Genomic_DNA"/>
</dbReference>
<protein>
    <submittedName>
        <fullName evidence="1">Uncharacterized protein</fullName>
    </submittedName>
</protein>
<dbReference type="NCBIfam" id="TIGR01549">
    <property type="entry name" value="HAD-SF-IA-v1"/>
    <property type="match status" value="1"/>
</dbReference>